<sequence>MLPLSVTWLAFVFGAVAIAAGIARGTTFGGSYDDYCPTPGNAPEGNIYACFRSNDGPPSLSRGVQKHSAIKSSRSSPRDFALVMTSSDQSMFRTNTHAVTIDADALGCVRYTVSPSARQDTWCTNQDPIVI</sequence>
<evidence type="ECO:0000313" key="2">
    <source>
        <dbReference type="EMBL" id="TKY89474.1"/>
    </source>
</evidence>
<gene>
    <name evidence="2" type="ORF">EX895_002005</name>
</gene>
<dbReference type="KEGG" id="sgra:EX895_002005"/>
<comment type="caution">
    <text evidence="2">The sequence shown here is derived from an EMBL/GenBank/DDBJ whole genome shotgun (WGS) entry which is preliminary data.</text>
</comment>
<dbReference type="Proteomes" id="UP000306050">
    <property type="component" value="Chromosome SGRAM_12"/>
</dbReference>
<keyword evidence="3" id="KW-1185">Reference proteome</keyword>
<keyword evidence="1" id="KW-0732">Signal</keyword>
<organism evidence="2 3">
    <name type="scientific">Sporisorium graminicola</name>
    <dbReference type="NCBI Taxonomy" id="280036"/>
    <lineage>
        <taxon>Eukaryota</taxon>
        <taxon>Fungi</taxon>
        <taxon>Dikarya</taxon>
        <taxon>Basidiomycota</taxon>
        <taxon>Ustilaginomycotina</taxon>
        <taxon>Ustilaginomycetes</taxon>
        <taxon>Ustilaginales</taxon>
        <taxon>Ustilaginaceae</taxon>
        <taxon>Sporisorium</taxon>
    </lineage>
</organism>
<dbReference type="RefSeq" id="XP_029741459.1">
    <property type="nucleotide sequence ID" value="XM_029882604.1"/>
</dbReference>
<evidence type="ECO:0000313" key="3">
    <source>
        <dbReference type="Proteomes" id="UP000306050"/>
    </source>
</evidence>
<protein>
    <recommendedName>
        <fullName evidence="4">Secreted protein</fullName>
    </recommendedName>
</protein>
<feature type="chain" id="PRO_5020584091" description="Secreted protein" evidence="1">
    <location>
        <begin position="26"/>
        <end position="131"/>
    </location>
</feature>
<feature type="signal peptide" evidence="1">
    <location>
        <begin position="1"/>
        <end position="25"/>
    </location>
</feature>
<dbReference type="GeneID" id="40724900"/>
<evidence type="ECO:0000256" key="1">
    <source>
        <dbReference type="SAM" id="SignalP"/>
    </source>
</evidence>
<dbReference type="AlphaFoldDB" id="A0A4U7KXE3"/>
<proteinExistence type="predicted"/>
<accession>A0A4U7KXE3</accession>
<name>A0A4U7KXE3_9BASI</name>
<evidence type="ECO:0008006" key="4">
    <source>
        <dbReference type="Google" id="ProtNLM"/>
    </source>
</evidence>
<dbReference type="OrthoDB" id="10490250at2759"/>
<dbReference type="EMBL" id="SRRM01000005">
    <property type="protein sequence ID" value="TKY89474.1"/>
    <property type="molecule type" value="Genomic_DNA"/>
</dbReference>
<reference evidence="2 3" key="1">
    <citation type="submission" date="2019-05" db="EMBL/GenBank/DDBJ databases">
        <title>Sporisorium graminicola CBS 10092 draft sequencing and annotation.</title>
        <authorList>
            <person name="Solano-Gonzalez S."/>
            <person name="Caddick M.X."/>
            <person name="Darby A."/>
        </authorList>
    </citation>
    <scope>NUCLEOTIDE SEQUENCE [LARGE SCALE GENOMIC DNA]</scope>
    <source>
        <strain evidence="2 3">CBS 10092</strain>
    </source>
</reference>